<reference evidence="4" key="2">
    <citation type="submission" date="2025-09" db="UniProtKB">
        <authorList>
            <consortium name="Ensembl"/>
        </authorList>
    </citation>
    <scope>IDENTIFICATION</scope>
</reference>
<accession>A0A8C1I888</accession>
<evidence type="ECO:0000259" key="3">
    <source>
        <dbReference type="Pfam" id="PF08266"/>
    </source>
</evidence>
<feature type="domain" description="Cadherin N-terminal" evidence="3">
    <location>
        <begin position="55"/>
        <end position="99"/>
    </location>
</feature>
<protein>
    <recommendedName>
        <fullName evidence="3">Cadherin N-terminal domain-containing protein</fullName>
    </recommendedName>
</protein>
<keyword evidence="5" id="KW-1185">Reference proteome</keyword>
<evidence type="ECO:0000313" key="5">
    <source>
        <dbReference type="Proteomes" id="UP000694427"/>
    </source>
</evidence>
<dbReference type="Gene3D" id="2.60.40.60">
    <property type="entry name" value="Cadherins"/>
    <property type="match status" value="1"/>
</dbReference>
<dbReference type="AlphaFoldDB" id="A0A8C1I888"/>
<dbReference type="Proteomes" id="UP000694427">
    <property type="component" value="Unplaced"/>
</dbReference>
<evidence type="ECO:0000256" key="2">
    <source>
        <dbReference type="SAM" id="Phobius"/>
    </source>
</evidence>
<keyword evidence="1" id="KW-0325">Glycoprotein</keyword>
<keyword evidence="2" id="KW-0812">Transmembrane</keyword>
<dbReference type="Ensembl" id="ENSCCRT00010007257.1">
    <property type="protein sequence ID" value="ENSCCRP00010006711.1"/>
    <property type="gene ID" value="ENSCCRG00010002796.1"/>
</dbReference>
<keyword evidence="2" id="KW-1133">Transmembrane helix</keyword>
<dbReference type="FunFam" id="2.60.40.60:FF:000398">
    <property type="entry name" value="Protocadherin cluster 1 gamma 26a"/>
    <property type="match status" value="1"/>
</dbReference>
<evidence type="ECO:0000256" key="1">
    <source>
        <dbReference type="ARBA" id="ARBA00023180"/>
    </source>
</evidence>
<sequence>MVSVHTKNTDLKWHRVLTVSFALSISSLRTLWTLPSHSLIFMALGMLLWRGVCAQIRYSLSEEQKEGSVVGNLAKDLGLDIRTLKERRFRIVSTSGDSAFCHQHHCVDCNAVL</sequence>
<feature type="transmembrane region" description="Helical" evidence="2">
    <location>
        <begin position="30"/>
        <end position="49"/>
    </location>
</feature>
<dbReference type="Pfam" id="PF08266">
    <property type="entry name" value="Cadherin_2"/>
    <property type="match status" value="1"/>
</dbReference>
<name>A0A8C1I888_CYPCA</name>
<keyword evidence="2" id="KW-0472">Membrane</keyword>
<organism evidence="4 5">
    <name type="scientific">Cyprinus carpio</name>
    <name type="common">Common carp</name>
    <dbReference type="NCBI Taxonomy" id="7962"/>
    <lineage>
        <taxon>Eukaryota</taxon>
        <taxon>Metazoa</taxon>
        <taxon>Chordata</taxon>
        <taxon>Craniata</taxon>
        <taxon>Vertebrata</taxon>
        <taxon>Euteleostomi</taxon>
        <taxon>Actinopterygii</taxon>
        <taxon>Neopterygii</taxon>
        <taxon>Teleostei</taxon>
        <taxon>Ostariophysi</taxon>
        <taxon>Cypriniformes</taxon>
        <taxon>Cyprinidae</taxon>
        <taxon>Cyprininae</taxon>
        <taxon>Cyprinus</taxon>
    </lineage>
</organism>
<evidence type="ECO:0000313" key="4">
    <source>
        <dbReference type="Ensembl" id="ENSCCRP00010006711.1"/>
    </source>
</evidence>
<proteinExistence type="predicted"/>
<reference evidence="4" key="1">
    <citation type="submission" date="2025-08" db="UniProtKB">
        <authorList>
            <consortium name="Ensembl"/>
        </authorList>
    </citation>
    <scope>IDENTIFICATION</scope>
</reference>
<dbReference type="InterPro" id="IPR013164">
    <property type="entry name" value="Cadherin_N"/>
</dbReference>